<evidence type="ECO:0000313" key="3">
    <source>
        <dbReference type="Proteomes" id="UP000548685"/>
    </source>
</evidence>
<organism evidence="2 3">
    <name type="scientific">Erythrobacter ramosus</name>
    <dbReference type="NCBI Taxonomy" id="35811"/>
    <lineage>
        <taxon>Bacteria</taxon>
        <taxon>Pseudomonadati</taxon>
        <taxon>Pseudomonadota</taxon>
        <taxon>Alphaproteobacteria</taxon>
        <taxon>Sphingomonadales</taxon>
        <taxon>Erythrobacteraceae</taxon>
        <taxon>Erythrobacter/Porphyrobacter group</taxon>
        <taxon>Erythrobacter</taxon>
    </lineage>
</organism>
<comment type="caution">
    <text evidence="2">The sequence shown here is derived from an EMBL/GenBank/DDBJ whole genome shotgun (WGS) entry which is preliminary data.</text>
</comment>
<dbReference type="InterPro" id="IPR014001">
    <property type="entry name" value="Helicase_ATP-bd"/>
</dbReference>
<dbReference type="SMART" id="SM00487">
    <property type="entry name" value="DEXDc"/>
    <property type="match status" value="1"/>
</dbReference>
<dbReference type="Gene3D" id="3.40.50.300">
    <property type="entry name" value="P-loop containing nucleotide triphosphate hydrolases"/>
    <property type="match status" value="2"/>
</dbReference>
<dbReference type="EC" id="3.1.21.3" evidence="2"/>
<dbReference type="CDD" id="cd18799">
    <property type="entry name" value="SF2_C_EcoAI-like"/>
    <property type="match status" value="1"/>
</dbReference>
<dbReference type="Pfam" id="PF04851">
    <property type="entry name" value="ResIII"/>
    <property type="match status" value="1"/>
</dbReference>
<dbReference type="Proteomes" id="UP000548685">
    <property type="component" value="Unassembled WGS sequence"/>
</dbReference>
<dbReference type="GO" id="GO:0009035">
    <property type="term" value="F:type I site-specific deoxyribonuclease activity"/>
    <property type="evidence" value="ECO:0007669"/>
    <property type="project" value="UniProtKB-EC"/>
</dbReference>
<dbReference type="InterPro" id="IPR027417">
    <property type="entry name" value="P-loop_NTPase"/>
</dbReference>
<dbReference type="InterPro" id="IPR050742">
    <property type="entry name" value="Helicase_Restrict-Modif_Enz"/>
</dbReference>
<gene>
    <name evidence="2" type="ORF">FHS52_000989</name>
</gene>
<evidence type="ECO:0000259" key="1">
    <source>
        <dbReference type="PROSITE" id="PS51192"/>
    </source>
</evidence>
<dbReference type="CDD" id="cd18032">
    <property type="entry name" value="DEXHc_RE_I_III_res"/>
    <property type="match status" value="1"/>
</dbReference>
<keyword evidence="3" id="KW-1185">Reference proteome</keyword>
<keyword evidence="2" id="KW-0378">Hydrolase</keyword>
<dbReference type="SUPFAM" id="SSF52540">
    <property type="entry name" value="P-loop containing nucleoside triphosphate hydrolases"/>
    <property type="match status" value="2"/>
</dbReference>
<dbReference type="PROSITE" id="PS51192">
    <property type="entry name" value="HELICASE_ATP_BIND_1"/>
    <property type="match status" value="1"/>
</dbReference>
<dbReference type="PANTHER" id="PTHR47396">
    <property type="entry name" value="TYPE I RESTRICTION ENZYME ECOKI R PROTEIN"/>
    <property type="match status" value="1"/>
</dbReference>
<reference evidence="2 3" key="1">
    <citation type="submission" date="2020-08" db="EMBL/GenBank/DDBJ databases">
        <title>Genomic Encyclopedia of Type Strains, Phase IV (KMG-IV): sequencing the most valuable type-strain genomes for metagenomic binning, comparative biology and taxonomic classification.</title>
        <authorList>
            <person name="Goeker M."/>
        </authorList>
    </citation>
    <scope>NUCLEOTIDE SEQUENCE [LARGE SCALE GENOMIC DNA]</scope>
    <source>
        <strain evidence="2 3">DSM 8510</strain>
    </source>
</reference>
<evidence type="ECO:0000313" key="2">
    <source>
        <dbReference type="EMBL" id="MBB3775046.1"/>
    </source>
</evidence>
<dbReference type="InterPro" id="IPR006935">
    <property type="entry name" value="Helicase/UvrB_N"/>
</dbReference>
<dbReference type="InterPro" id="IPR013670">
    <property type="entry name" value="EcoEI_R_C_dom"/>
</dbReference>
<dbReference type="EMBL" id="JACICE010000001">
    <property type="protein sequence ID" value="MBB3775046.1"/>
    <property type="molecule type" value="Genomic_DNA"/>
</dbReference>
<dbReference type="Pfam" id="PF08463">
    <property type="entry name" value="EcoEI_R_C"/>
    <property type="match status" value="1"/>
</dbReference>
<accession>A0ABR6HX29</accession>
<sequence length="792" mass="88902">MLDKMNTEADTCRKYIVPKLQSAGWDESPCAIQEQRTFTDGRVLFVGGVPRRGTRKRADYILRYRPDYPIAVIEAKAGYRSAHDGVQQAKEYAEVLGVRFAYASNGRDIIEIDLALGTEVQRTDFPTPGELWSRVETRLEISGDRASKLLSASFPDPERPLRYYQEIAVNRAMEAILGGQRRALLNLCTGAGKTAVAFQLCWRLWSAGWNKRGDHRKPKVLFLADRNILVDDPKDKTFAPFGDARWKLGANAISHGRDIYFSTYQAIARDENRPGLYKEFAPDFFDLIIIDECHRGSARSDSSWREILEWFEPAYQLGMTATPLREESRDTYAYFQKPLYTYSLAQGIEDGFLAPYRVHRIVTDLDAVGWRPSAGELDRYGREIPDEEYQTKDFERLIALRSRTEAIARHLTDFLKNTDRFAKTIVFCVDQDHASEMRQALINLNSDMVAKYPDYVTRVTSDEGDIGKGKLGTFQDVESETPVILTTSQLLTTGVDAPTCKNVALARVVGSMAEFKQIIGRGTRLREDYGKLWFNILDYTGTATEKFADPAFDGDPAAEITTEIDADGEVVATDEEQIETASDDFEADAGTTVLPPDEPDALPRKLYVDGGEVEVVAHLVYDLDSDGKRLTCRKLTDWTGEKVRTLFPTPAAFRAEWAIQDKRSAIIDALAERGIDLVALQVDAGRPEDDPFDLLCHLAWNAPLTTRTERAQRLRARDPDLFQRYGDEARVVIDALLEKYAATGPDQLSLPQALKVQPISDFGNPSEIARLFGGPQAMREAVAELTEALYAA</sequence>
<protein>
    <submittedName>
        <fullName evidence="2">Type I restriction enzyme R subunit</fullName>
        <ecNumber evidence="2">3.1.21.3</ecNumber>
    </submittedName>
</protein>
<dbReference type="PANTHER" id="PTHR47396:SF1">
    <property type="entry name" value="ATP-DEPENDENT HELICASE IRC3-RELATED"/>
    <property type="match status" value="1"/>
</dbReference>
<name>A0ABR6HX29_9SPHN</name>
<dbReference type="NCBIfam" id="NF046051">
    <property type="entry name" value="restrict_EcoAI"/>
    <property type="match status" value="1"/>
</dbReference>
<feature type="domain" description="Helicase ATP-binding" evidence="1">
    <location>
        <begin position="174"/>
        <end position="341"/>
    </location>
</feature>
<proteinExistence type="predicted"/>
<dbReference type="Gene3D" id="3.90.1570.30">
    <property type="match status" value="1"/>
</dbReference>